<gene>
    <name evidence="1" type="ORF">SCABRO_03342</name>
</gene>
<proteinExistence type="predicted"/>
<sequence length="114" mass="12135">MKSIDPIDIGQPFGLVDVYVGLNDLDNDPNTSNQTEGKMKLISAVNDGAKGFLDLGLKGFTTEDVLHPDFLGLPVTYDVLFVQAGTSNIVSSQIGLESVFHGDSLSPNPSLQVI</sequence>
<evidence type="ECO:0000313" key="2">
    <source>
        <dbReference type="Proteomes" id="UP000030652"/>
    </source>
</evidence>
<comment type="caution">
    <text evidence="1">The sequence shown here is derived from an EMBL/GenBank/DDBJ whole genome shotgun (WGS) entry which is preliminary data.</text>
</comment>
<reference evidence="1 2" key="1">
    <citation type="submission" date="2014-10" db="EMBL/GenBank/DDBJ databases">
        <title>Draft genome of anammox bacterium scalindua brodae, obtained using differential coverage binning of sequence data from two enrichment reactors.</title>
        <authorList>
            <person name="Speth D.R."/>
            <person name="Russ L."/>
            <person name="Kartal B."/>
            <person name="Op den Camp H.J."/>
            <person name="Dutilh B.E."/>
            <person name="Jetten M.S."/>
        </authorList>
    </citation>
    <scope>NUCLEOTIDE SEQUENCE [LARGE SCALE GENOMIC DNA]</scope>
    <source>
        <strain evidence="1">RU1</strain>
    </source>
</reference>
<accession>A0A0B0EII9</accession>
<organism evidence="1 2">
    <name type="scientific">Candidatus Scalindua brodae</name>
    <dbReference type="NCBI Taxonomy" id="237368"/>
    <lineage>
        <taxon>Bacteria</taxon>
        <taxon>Pseudomonadati</taxon>
        <taxon>Planctomycetota</taxon>
        <taxon>Candidatus Brocadiia</taxon>
        <taxon>Candidatus Brocadiales</taxon>
        <taxon>Candidatus Scalinduaceae</taxon>
        <taxon>Candidatus Scalindua</taxon>
    </lineage>
</organism>
<dbReference type="EMBL" id="JRYO01000226">
    <property type="protein sequence ID" value="KHE90933.1"/>
    <property type="molecule type" value="Genomic_DNA"/>
</dbReference>
<name>A0A0B0EII9_9BACT</name>
<protein>
    <submittedName>
        <fullName evidence="1">Uncharacterized protein</fullName>
    </submittedName>
</protein>
<evidence type="ECO:0000313" key="1">
    <source>
        <dbReference type="EMBL" id="KHE90933.1"/>
    </source>
</evidence>
<dbReference type="Proteomes" id="UP000030652">
    <property type="component" value="Unassembled WGS sequence"/>
</dbReference>
<dbReference type="AlphaFoldDB" id="A0A0B0EII9"/>